<dbReference type="Proteomes" id="UP000714275">
    <property type="component" value="Unassembled WGS sequence"/>
</dbReference>
<keyword evidence="5" id="KW-0234">DNA repair</keyword>
<reference evidence="8" key="1">
    <citation type="journal article" date="2020" name="New Phytol.">
        <title>Comparative genomics reveals dynamic genome evolution in host specialist ectomycorrhizal fungi.</title>
        <authorList>
            <person name="Lofgren L.A."/>
            <person name="Nguyen N.H."/>
            <person name="Vilgalys R."/>
            <person name="Ruytinx J."/>
            <person name="Liao H.L."/>
            <person name="Branco S."/>
            <person name="Kuo A."/>
            <person name="LaButti K."/>
            <person name="Lipzen A."/>
            <person name="Andreopoulos W."/>
            <person name="Pangilinan J."/>
            <person name="Riley R."/>
            <person name="Hundley H."/>
            <person name="Na H."/>
            <person name="Barry K."/>
            <person name="Grigoriev I.V."/>
            <person name="Stajich J.E."/>
            <person name="Kennedy P.G."/>
        </authorList>
    </citation>
    <scope>NUCLEOTIDE SEQUENCE</scope>
    <source>
        <strain evidence="8">DOB743</strain>
    </source>
</reference>
<evidence type="ECO:0000256" key="4">
    <source>
        <dbReference type="ARBA" id="ARBA00022840"/>
    </source>
</evidence>
<dbReference type="EMBL" id="JABBWD010000015">
    <property type="protein sequence ID" value="KAG1778577.1"/>
    <property type="molecule type" value="Genomic_DNA"/>
</dbReference>
<evidence type="ECO:0000313" key="9">
    <source>
        <dbReference type="Proteomes" id="UP000714275"/>
    </source>
</evidence>
<dbReference type="GO" id="GO:0071140">
    <property type="term" value="P:resolution of mitotic recombination intermediates"/>
    <property type="evidence" value="ECO:0007669"/>
    <property type="project" value="TreeGrafter"/>
</dbReference>
<dbReference type="InterPro" id="IPR047348">
    <property type="entry name" value="XRCC3-like_C"/>
</dbReference>
<name>A0A9P7D4A9_9AGAM</name>
<sequence length="473" mass="51303">MDSVSLSSLSSLTTHQKSSLEKGGYKDLSDLLLSTPSDISRTARIAPLEVTRILEAACRERAAPINKIKDLPLEGEEKFTTGDAELDSMLGGGIRTGMLWEVVGESAAGKTQLALQLSLLVQLPSRLGGVLGSAFYLTVASQLQTTRMEQILNTHPLLSPSLCSFANIQHASVPTIDKLIFVLSKSLPQYISANDQKSSSRPLKLIVIDAIAELFHTSKRTTTQFLVERSRRLSEIGTLLHLLASKHQIAVLVLNEVSDTFDKDTAPLDSGQIGYKDQFRWFGRADSILGEGRKEATLGLVWSNQLNVRIFLSRTGRRRYLEESERPRKIQMSISATSSNNSVGDQQPVLIRRLTVVFSSVCDPASCDYVVTGEGISVIPGSAVLLAVPPAVGTAAPPGSPHVSISPHGDLTQMRDAQVAPLDIGHVVDSTTVDSRYSTPDNEPGDDEWDAFWERNALPECVFEEAGNLTGPS</sequence>
<dbReference type="InterPro" id="IPR027417">
    <property type="entry name" value="P-loop_NTPase"/>
</dbReference>
<evidence type="ECO:0000256" key="5">
    <source>
        <dbReference type="ARBA" id="ARBA00023204"/>
    </source>
</evidence>
<feature type="domain" description="RecA family profile 1" evidence="7">
    <location>
        <begin position="75"/>
        <end position="257"/>
    </location>
</feature>
<comment type="subcellular location">
    <subcellularLocation>
        <location evidence="1">Nucleus</location>
    </subcellularLocation>
</comment>
<dbReference type="SUPFAM" id="SSF52540">
    <property type="entry name" value="P-loop containing nucleoside triphosphate hydrolases"/>
    <property type="match status" value="1"/>
</dbReference>
<dbReference type="Pfam" id="PF08423">
    <property type="entry name" value="Rad51"/>
    <property type="match status" value="1"/>
</dbReference>
<keyword evidence="6" id="KW-0539">Nucleus</keyword>
<evidence type="ECO:0000256" key="2">
    <source>
        <dbReference type="ARBA" id="ARBA00022741"/>
    </source>
</evidence>
<evidence type="ECO:0000259" key="7">
    <source>
        <dbReference type="PROSITE" id="PS50162"/>
    </source>
</evidence>
<proteinExistence type="predicted"/>
<gene>
    <name evidence="8" type="ORF">EV702DRAFT_1094251</name>
</gene>
<dbReference type="GO" id="GO:0005657">
    <property type="term" value="C:replication fork"/>
    <property type="evidence" value="ECO:0007669"/>
    <property type="project" value="TreeGrafter"/>
</dbReference>
<dbReference type="GO" id="GO:0090656">
    <property type="term" value="P:t-circle formation"/>
    <property type="evidence" value="ECO:0007669"/>
    <property type="project" value="TreeGrafter"/>
</dbReference>
<comment type="caution">
    <text evidence="8">The sequence shown here is derived from an EMBL/GenBank/DDBJ whole genome shotgun (WGS) entry which is preliminary data.</text>
</comment>
<evidence type="ECO:0000256" key="1">
    <source>
        <dbReference type="ARBA" id="ARBA00004123"/>
    </source>
</evidence>
<dbReference type="GO" id="GO:0005524">
    <property type="term" value="F:ATP binding"/>
    <property type="evidence" value="ECO:0007669"/>
    <property type="project" value="UniProtKB-KW"/>
</dbReference>
<dbReference type="GO" id="GO:0061982">
    <property type="term" value="P:meiosis I cell cycle process"/>
    <property type="evidence" value="ECO:0007669"/>
    <property type="project" value="UniProtKB-ARBA"/>
</dbReference>
<evidence type="ECO:0000256" key="3">
    <source>
        <dbReference type="ARBA" id="ARBA00022763"/>
    </source>
</evidence>
<dbReference type="PANTHER" id="PTHR46487">
    <property type="entry name" value="DNA REPAIR PROTEIN XRCC3"/>
    <property type="match status" value="1"/>
</dbReference>
<dbReference type="GO" id="GO:0000722">
    <property type="term" value="P:telomere maintenance via recombination"/>
    <property type="evidence" value="ECO:0007669"/>
    <property type="project" value="TreeGrafter"/>
</dbReference>
<dbReference type="GO" id="GO:0016787">
    <property type="term" value="F:hydrolase activity"/>
    <property type="evidence" value="ECO:0007669"/>
    <property type="project" value="UniProtKB-KW"/>
</dbReference>
<evidence type="ECO:0000313" key="8">
    <source>
        <dbReference type="EMBL" id="KAG1778577.1"/>
    </source>
</evidence>
<dbReference type="PANTHER" id="PTHR46487:SF1">
    <property type="entry name" value="DNA REPAIR PROTEIN XRCC3"/>
    <property type="match status" value="1"/>
</dbReference>
<dbReference type="GO" id="GO:0140664">
    <property type="term" value="F:ATP-dependent DNA damage sensor activity"/>
    <property type="evidence" value="ECO:0007669"/>
    <property type="project" value="InterPro"/>
</dbReference>
<keyword evidence="9" id="KW-1185">Reference proteome</keyword>
<accession>A0A9P7D4A9</accession>
<organism evidence="8 9">
    <name type="scientific">Suillus placidus</name>
    <dbReference type="NCBI Taxonomy" id="48579"/>
    <lineage>
        <taxon>Eukaryota</taxon>
        <taxon>Fungi</taxon>
        <taxon>Dikarya</taxon>
        <taxon>Basidiomycota</taxon>
        <taxon>Agaricomycotina</taxon>
        <taxon>Agaricomycetes</taxon>
        <taxon>Agaricomycetidae</taxon>
        <taxon>Boletales</taxon>
        <taxon>Suillineae</taxon>
        <taxon>Suillaceae</taxon>
        <taxon>Suillus</taxon>
    </lineage>
</organism>
<dbReference type="InterPro" id="IPR020588">
    <property type="entry name" value="RecA_ATP-bd"/>
</dbReference>
<dbReference type="GO" id="GO:0045003">
    <property type="term" value="P:double-strand break repair via synthesis-dependent strand annealing"/>
    <property type="evidence" value="ECO:0007669"/>
    <property type="project" value="TreeGrafter"/>
</dbReference>
<dbReference type="OrthoDB" id="1861185at2759"/>
<dbReference type="PROSITE" id="PS50162">
    <property type="entry name" value="RECA_2"/>
    <property type="match status" value="1"/>
</dbReference>
<dbReference type="AlphaFoldDB" id="A0A9P7D4A9"/>
<dbReference type="Gene3D" id="3.40.50.300">
    <property type="entry name" value="P-loop containing nucleotide triphosphate hydrolases"/>
    <property type="match status" value="1"/>
</dbReference>
<dbReference type="GO" id="GO:0033065">
    <property type="term" value="C:Rad51C-XRCC3 complex"/>
    <property type="evidence" value="ECO:0007669"/>
    <property type="project" value="TreeGrafter"/>
</dbReference>
<keyword evidence="4" id="KW-0067">ATP-binding</keyword>
<keyword evidence="2" id="KW-0547">Nucleotide-binding</keyword>
<protein>
    <submittedName>
        <fullName evidence="8">P-loop containing nucleoside triphosphate hydrolase protein</fullName>
    </submittedName>
</protein>
<evidence type="ECO:0000256" key="6">
    <source>
        <dbReference type="ARBA" id="ARBA00023242"/>
    </source>
</evidence>
<keyword evidence="3" id="KW-0227">DNA damage</keyword>
<dbReference type="CDD" id="cd19491">
    <property type="entry name" value="XRCC3"/>
    <property type="match status" value="1"/>
</dbReference>
<dbReference type="InterPro" id="IPR013632">
    <property type="entry name" value="Rad51_C"/>
</dbReference>
<keyword evidence="8" id="KW-0378">Hydrolase</keyword>
<dbReference type="GO" id="GO:0000400">
    <property type="term" value="F:four-way junction DNA binding"/>
    <property type="evidence" value="ECO:0007669"/>
    <property type="project" value="TreeGrafter"/>
</dbReference>